<keyword evidence="2" id="KW-1185">Reference proteome</keyword>
<accession>A0A368XKN7</accession>
<evidence type="ECO:0000313" key="1">
    <source>
        <dbReference type="EMBL" id="RCW68542.1"/>
    </source>
</evidence>
<evidence type="ECO:0000313" key="2">
    <source>
        <dbReference type="Proteomes" id="UP000252884"/>
    </source>
</evidence>
<protein>
    <submittedName>
        <fullName evidence="1">Uncharacterized protein</fullName>
    </submittedName>
</protein>
<proteinExistence type="predicted"/>
<dbReference type="RefSeq" id="WP_211333059.1">
    <property type="nucleotide sequence ID" value="NZ_QPJK01000007.1"/>
</dbReference>
<organism evidence="1 2">
    <name type="scientific">Pseudorhodoferax soli</name>
    <dbReference type="NCBI Taxonomy" id="545864"/>
    <lineage>
        <taxon>Bacteria</taxon>
        <taxon>Pseudomonadati</taxon>
        <taxon>Pseudomonadota</taxon>
        <taxon>Betaproteobacteria</taxon>
        <taxon>Burkholderiales</taxon>
        <taxon>Comamonadaceae</taxon>
    </lineage>
</organism>
<reference evidence="1 2" key="1">
    <citation type="submission" date="2018-07" db="EMBL/GenBank/DDBJ databases">
        <title>Genomic Encyclopedia of Type Strains, Phase IV (KMG-IV): sequencing the most valuable type-strain genomes for metagenomic binning, comparative biology and taxonomic classification.</title>
        <authorList>
            <person name="Goeker M."/>
        </authorList>
    </citation>
    <scope>NUCLEOTIDE SEQUENCE [LARGE SCALE GENOMIC DNA]</scope>
    <source>
        <strain evidence="1 2">DSM 21634</strain>
    </source>
</reference>
<sequence length="178" mass="19453">MLFAGATSVDYPTLDGDYVEYALRSMEAEGAEVLPDPRAAIQAFEVLGRRPEELIRALRQLQHEDPADADCFLPVIASTFRTAAADVELRKVEDLGILAGAVFDRVASADGDVTGLFAGDALSAYSGSAGREVTADQVQRVAEELRDDNLIMRKGHRVYAVTDPFVRAEWRERKALPV</sequence>
<gene>
    <name evidence="1" type="ORF">DES41_10763</name>
</gene>
<dbReference type="AlphaFoldDB" id="A0A368XKN7"/>
<comment type="caution">
    <text evidence="1">The sequence shown here is derived from an EMBL/GenBank/DDBJ whole genome shotgun (WGS) entry which is preliminary data.</text>
</comment>
<dbReference type="Proteomes" id="UP000252884">
    <property type="component" value="Unassembled WGS sequence"/>
</dbReference>
<name>A0A368XKN7_9BURK</name>
<dbReference type="EMBL" id="QPJK01000007">
    <property type="protein sequence ID" value="RCW68542.1"/>
    <property type="molecule type" value="Genomic_DNA"/>
</dbReference>